<evidence type="ECO:0000256" key="5">
    <source>
        <dbReference type="HAMAP-Rule" id="MF_01962"/>
    </source>
</evidence>
<sequence>MSNRSHPMGAFIDALPKAELHIHIEGSLEPELMFSLAKRNGIKLRFDSVEEVRRAYAFSDLQSFLNIYYEGANVLREEEDFYELTWAYLKKASEQRVRHTEIFFDPQTHTERGIGFETVLSGIWRALEAGREQLDISSHLILCFLRHLSAESAIQTLEQALPFRDRIIAVGLDSSEMGHPPEKFQAVFDRARNEGFLTVAHAGEEGPPEYIRQALDLLHVSRIDHGVRCTEDVTLMKRLAKEQIPLTVCPLSNVKLRVFDTMARHNLKTLLDHGIRATINSDDSAYFGGYINQNYLAAQTALGLDAEDLHHLARNSFEAAFLAPVEKQRFIAELDASVASFFGS</sequence>
<dbReference type="NCBIfam" id="NF006850">
    <property type="entry name" value="PRK09358.1-6"/>
    <property type="match status" value="1"/>
</dbReference>
<dbReference type="Gene3D" id="3.20.20.140">
    <property type="entry name" value="Metal-dependent hydrolases"/>
    <property type="match status" value="1"/>
</dbReference>
<dbReference type="SUPFAM" id="SSF51556">
    <property type="entry name" value="Metallo-dependent hydrolases"/>
    <property type="match status" value="1"/>
</dbReference>
<dbReference type="GO" id="GO:0043103">
    <property type="term" value="P:hypoxanthine salvage"/>
    <property type="evidence" value="ECO:0007669"/>
    <property type="project" value="UniProtKB-UniRule"/>
</dbReference>
<dbReference type="PANTHER" id="PTHR43114:SF6">
    <property type="entry name" value="ADENINE DEAMINASE"/>
    <property type="match status" value="1"/>
</dbReference>
<reference evidence="7" key="1">
    <citation type="submission" date="2019-02" db="EMBL/GenBank/DDBJ databases">
        <authorList>
            <person name="Gruber-Vodicka R. H."/>
            <person name="Seah K. B. B."/>
        </authorList>
    </citation>
    <scope>NUCLEOTIDE SEQUENCE</scope>
    <source>
        <strain evidence="7">BECK_BZ197</strain>
    </source>
</reference>
<feature type="binding site" evidence="5">
    <location>
        <position position="201"/>
    </location>
    <ligand>
        <name>Zn(2+)</name>
        <dbReference type="ChEBI" id="CHEBI:29105"/>
        <note>catalytic</note>
    </ligand>
</feature>
<keyword evidence="2 5" id="KW-0378">Hydrolase</keyword>
<organism evidence="7">
    <name type="scientific">Candidatus Kentrum sp. MB</name>
    <dbReference type="NCBI Taxonomy" id="2138164"/>
    <lineage>
        <taxon>Bacteria</taxon>
        <taxon>Pseudomonadati</taxon>
        <taxon>Pseudomonadota</taxon>
        <taxon>Gammaproteobacteria</taxon>
        <taxon>Candidatus Kentrum</taxon>
    </lineage>
</organism>
<feature type="binding site" evidence="5">
    <location>
        <position position="283"/>
    </location>
    <ligand>
        <name>substrate</name>
    </ligand>
</feature>
<feature type="site" description="Important for catalytic activity" evidence="5">
    <location>
        <position position="225"/>
    </location>
</feature>
<feature type="binding site" evidence="5">
    <location>
        <position position="282"/>
    </location>
    <ligand>
        <name>Zn(2+)</name>
        <dbReference type="ChEBI" id="CHEBI:29105"/>
        <note>catalytic</note>
    </ligand>
</feature>
<evidence type="ECO:0000256" key="3">
    <source>
        <dbReference type="ARBA" id="ARBA00022833"/>
    </source>
</evidence>
<dbReference type="InterPro" id="IPR028892">
    <property type="entry name" value="ADE"/>
</dbReference>
<keyword evidence="3 5" id="KW-0862">Zinc</keyword>
<dbReference type="Pfam" id="PF00962">
    <property type="entry name" value="A_deaminase"/>
    <property type="match status" value="1"/>
</dbReference>
<dbReference type="NCBIfam" id="TIGR01430">
    <property type="entry name" value="aden_deam"/>
    <property type="match status" value="1"/>
</dbReference>
<comment type="cofactor">
    <cofactor evidence="5">
        <name>Zn(2+)</name>
        <dbReference type="ChEBI" id="CHEBI:29105"/>
    </cofactor>
    <text evidence="5">Binds 1 zinc ion per subunit.</text>
</comment>
<feature type="active site" description="Proton donor" evidence="5">
    <location>
        <position position="204"/>
    </location>
</feature>
<dbReference type="InterPro" id="IPR006330">
    <property type="entry name" value="Ado/ade_deaminase"/>
</dbReference>
<dbReference type="GO" id="GO:0005829">
    <property type="term" value="C:cytosol"/>
    <property type="evidence" value="ECO:0007669"/>
    <property type="project" value="TreeGrafter"/>
</dbReference>
<keyword evidence="4 5" id="KW-0546">Nucleotide metabolism</keyword>
<dbReference type="InterPro" id="IPR001365">
    <property type="entry name" value="A_deaminase_dom"/>
</dbReference>
<feature type="binding site" evidence="5">
    <location>
        <position position="21"/>
    </location>
    <ligand>
        <name>Zn(2+)</name>
        <dbReference type="ChEBI" id="CHEBI:29105"/>
        <note>catalytic</note>
    </ligand>
</feature>
<name>A0A450WZB5_9GAMM</name>
<keyword evidence="1 5" id="KW-0479">Metal-binding</keyword>
<dbReference type="AlphaFoldDB" id="A0A450WZB5"/>
<dbReference type="HAMAP" id="MF_01962">
    <property type="entry name" value="Adenine_deaminase"/>
    <property type="match status" value="1"/>
</dbReference>
<dbReference type="InterPro" id="IPR032466">
    <property type="entry name" value="Metal_Hydrolase"/>
</dbReference>
<dbReference type="EMBL" id="CAADFO010000002">
    <property type="protein sequence ID" value="VFK22370.1"/>
    <property type="molecule type" value="Genomic_DNA"/>
</dbReference>
<feature type="domain" description="Adenosine deaminase" evidence="6">
    <location>
        <begin position="16"/>
        <end position="335"/>
    </location>
</feature>
<dbReference type="GO" id="GO:0000034">
    <property type="term" value="F:adenine deaminase activity"/>
    <property type="evidence" value="ECO:0007669"/>
    <property type="project" value="UniProtKB-UniRule"/>
</dbReference>
<evidence type="ECO:0000259" key="6">
    <source>
        <dbReference type="Pfam" id="PF00962"/>
    </source>
</evidence>
<evidence type="ECO:0000313" key="7">
    <source>
        <dbReference type="EMBL" id="VFK22370.1"/>
    </source>
</evidence>
<evidence type="ECO:0000256" key="4">
    <source>
        <dbReference type="ARBA" id="ARBA00023080"/>
    </source>
</evidence>
<evidence type="ECO:0000256" key="2">
    <source>
        <dbReference type="ARBA" id="ARBA00022801"/>
    </source>
</evidence>
<dbReference type="GO" id="GO:0008270">
    <property type="term" value="F:zinc ion binding"/>
    <property type="evidence" value="ECO:0007669"/>
    <property type="project" value="UniProtKB-UniRule"/>
</dbReference>
<feature type="binding site" evidence="5">
    <location>
        <position position="23"/>
    </location>
    <ligand>
        <name>Zn(2+)</name>
        <dbReference type="ChEBI" id="CHEBI:29105"/>
        <note>catalytic</note>
    </ligand>
</feature>
<dbReference type="PANTHER" id="PTHR43114">
    <property type="entry name" value="ADENINE DEAMINASE"/>
    <property type="match status" value="1"/>
</dbReference>
<comment type="function">
    <text evidence="5">Catalyzes the hydrolytic deamination of adenine to hypoxanthine. Plays an important role in the purine salvage pathway and in nitrogen catabolism.</text>
</comment>
<proteinExistence type="inferred from homology"/>
<gene>
    <name evidence="7" type="ORF">BECKMB1821G_GA0114241_10022</name>
</gene>
<protein>
    <recommendedName>
        <fullName evidence="5">Adenine deaminase</fullName>
        <shortName evidence="5">ADE</shortName>
        <ecNumber evidence="5">3.5.4.2</ecNumber>
    </recommendedName>
    <alternativeName>
        <fullName evidence="5">Adenine aminohydrolase</fullName>
        <shortName evidence="5">AAH</shortName>
    </alternativeName>
</protein>
<dbReference type="CDD" id="cd01320">
    <property type="entry name" value="ADA"/>
    <property type="match status" value="1"/>
</dbReference>
<dbReference type="FunFam" id="3.20.20.140:FF:000039">
    <property type="entry name" value="Adenine deaminase"/>
    <property type="match status" value="1"/>
</dbReference>
<dbReference type="GO" id="GO:0009117">
    <property type="term" value="P:nucleotide metabolic process"/>
    <property type="evidence" value="ECO:0007669"/>
    <property type="project" value="UniProtKB-KW"/>
</dbReference>
<dbReference type="EC" id="3.5.4.2" evidence="5"/>
<evidence type="ECO:0000256" key="1">
    <source>
        <dbReference type="ARBA" id="ARBA00022723"/>
    </source>
</evidence>
<dbReference type="GO" id="GO:0006146">
    <property type="term" value="P:adenine catabolic process"/>
    <property type="evidence" value="ECO:0007669"/>
    <property type="project" value="UniProtKB-UniRule"/>
</dbReference>
<comment type="similarity">
    <text evidence="5">Belongs to the metallo-dependent hydrolases superfamily. Adenosine and AMP deaminases family. Adenine deaminase type 2 subfamily.</text>
</comment>
<accession>A0A450WZB5</accession>
<comment type="catalytic activity">
    <reaction evidence="5">
        <text>adenine + H2O + H(+) = hypoxanthine + NH4(+)</text>
        <dbReference type="Rhea" id="RHEA:23688"/>
        <dbReference type="ChEBI" id="CHEBI:15377"/>
        <dbReference type="ChEBI" id="CHEBI:15378"/>
        <dbReference type="ChEBI" id="CHEBI:16708"/>
        <dbReference type="ChEBI" id="CHEBI:17368"/>
        <dbReference type="ChEBI" id="CHEBI:28938"/>
        <dbReference type="EC" id="3.5.4.2"/>
    </reaction>
</comment>